<dbReference type="InterPro" id="IPR000577">
    <property type="entry name" value="Carb_kinase_FGGY"/>
</dbReference>
<dbReference type="GO" id="GO:0016301">
    <property type="term" value="F:kinase activity"/>
    <property type="evidence" value="ECO:0007669"/>
    <property type="project" value="UniProtKB-KW"/>
</dbReference>
<comment type="similarity">
    <text evidence="1">Belongs to the FGGY kinase family.</text>
</comment>
<dbReference type="Pfam" id="PF00370">
    <property type="entry name" value="FGGY_N"/>
    <property type="match status" value="1"/>
</dbReference>
<dbReference type="EMBL" id="BJNB01000061">
    <property type="protein sequence ID" value="GEB98871.1"/>
    <property type="molecule type" value="Genomic_DNA"/>
</dbReference>
<name>A0AB73BAW5_CORFL</name>
<dbReference type="InterPro" id="IPR018484">
    <property type="entry name" value="FGGY_N"/>
</dbReference>
<dbReference type="SUPFAM" id="SSF53067">
    <property type="entry name" value="Actin-like ATPase domain"/>
    <property type="match status" value="2"/>
</dbReference>
<evidence type="ECO:0000256" key="2">
    <source>
        <dbReference type="ARBA" id="ARBA00022629"/>
    </source>
</evidence>
<evidence type="ECO:0000259" key="6">
    <source>
        <dbReference type="Pfam" id="PF02782"/>
    </source>
</evidence>
<evidence type="ECO:0000256" key="3">
    <source>
        <dbReference type="ARBA" id="ARBA00022679"/>
    </source>
</evidence>
<dbReference type="InterPro" id="IPR050406">
    <property type="entry name" value="FGGY_Carb_Kinase"/>
</dbReference>
<dbReference type="GeneID" id="82880859"/>
<feature type="domain" description="Carbohydrate kinase FGGY C-terminal" evidence="6">
    <location>
        <begin position="267"/>
        <end position="409"/>
    </location>
</feature>
<evidence type="ECO:0000256" key="1">
    <source>
        <dbReference type="ARBA" id="ARBA00009156"/>
    </source>
</evidence>
<gene>
    <name evidence="7" type="ORF">CFL01nite_23660</name>
</gene>
<keyword evidence="2" id="KW-0119">Carbohydrate metabolism</keyword>
<accession>A0AB73BAW5</accession>
<feature type="domain" description="Carbohydrate kinase FGGY N-terminal" evidence="5">
    <location>
        <begin position="5"/>
        <end position="222"/>
    </location>
</feature>
<sequence length="449" mass="46306">MASLTLALDFGTSGLKGALFFGSTIVDSAQTPYPTRNHTQRPQDWLEALRQVAAALPGYEAVSITGQMQDLICLDSGGDVLGAARLYSDTSATSAAARLHALVPDWEQITGNEQGATSNAAMFAESHPERTAHLLFGPSGFIAHALGLGYHVDSTTASTTGLLDLDRRAWSEKVAHAAGIDMALLPMLSDGLLGTVAPNDYGITPGVSFFLAPGDAATTTLGIIGDEPGRGYIYLGTSGWYAEICEERPQWPGAFHVLALPGGTTLAIAALLSAAGTADWARVAFLGGASHDAAEELLATRPRGWSGISSIPSLHGERFPVRADAAGVALAGLRSTHAPADMYKAVLEGVALFLSHAMSRDATASAAALPVVGGGANSQLWLQILADVTGRTIVAPTLVDASLLGAAGVLAEGQSRIIEPDPRAVASYATARASQLRLFSAVADSTPGL</sequence>
<dbReference type="PANTHER" id="PTHR43095">
    <property type="entry name" value="SUGAR KINASE"/>
    <property type="match status" value="1"/>
</dbReference>
<dbReference type="PANTHER" id="PTHR43095:SF5">
    <property type="entry name" value="XYLULOSE KINASE"/>
    <property type="match status" value="1"/>
</dbReference>
<keyword evidence="3" id="KW-0808">Transferase</keyword>
<organism evidence="7 8">
    <name type="scientific">Corynebacterium flavescens</name>
    <dbReference type="NCBI Taxonomy" id="28028"/>
    <lineage>
        <taxon>Bacteria</taxon>
        <taxon>Bacillati</taxon>
        <taxon>Actinomycetota</taxon>
        <taxon>Actinomycetes</taxon>
        <taxon>Mycobacteriales</taxon>
        <taxon>Corynebacteriaceae</taxon>
        <taxon>Corynebacterium</taxon>
    </lineage>
</organism>
<evidence type="ECO:0000259" key="5">
    <source>
        <dbReference type="Pfam" id="PF00370"/>
    </source>
</evidence>
<evidence type="ECO:0000313" key="7">
    <source>
        <dbReference type="EMBL" id="GEB98871.1"/>
    </source>
</evidence>
<dbReference type="InterPro" id="IPR043129">
    <property type="entry name" value="ATPase_NBD"/>
</dbReference>
<dbReference type="RefSeq" id="WP_075730251.1">
    <property type="nucleotide sequence ID" value="NZ_BJNB01000061.1"/>
</dbReference>
<dbReference type="PIRSF" id="PIRSF000538">
    <property type="entry name" value="GlpK"/>
    <property type="match status" value="1"/>
</dbReference>
<comment type="caution">
    <text evidence="7">The sequence shown here is derived from an EMBL/GenBank/DDBJ whole genome shotgun (WGS) entry which is preliminary data.</text>
</comment>
<dbReference type="InterPro" id="IPR018485">
    <property type="entry name" value="FGGY_C"/>
</dbReference>
<protein>
    <submittedName>
        <fullName evidence="7">Sugar kinase</fullName>
    </submittedName>
</protein>
<dbReference type="Pfam" id="PF02782">
    <property type="entry name" value="FGGY_C"/>
    <property type="match status" value="1"/>
</dbReference>
<keyword evidence="4 7" id="KW-0418">Kinase</keyword>
<evidence type="ECO:0000256" key="4">
    <source>
        <dbReference type="ARBA" id="ARBA00022777"/>
    </source>
</evidence>
<dbReference type="Proteomes" id="UP000315353">
    <property type="component" value="Unassembled WGS sequence"/>
</dbReference>
<dbReference type="AlphaFoldDB" id="A0AB73BAW5"/>
<dbReference type="Gene3D" id="3.30.420.40">
    <property type="match status" value="2"/>
</dbReference>
<evidence type="ECO:0000313" key="8">
    <source>
        <dbReference type="Proteomes" id="UP000315353"/>
    </source>
</evidence>
<keyword evidence="2" id="KW-0859">Xylose metabolism</keyword>
<proteinExistence type="inferred from homology"/>
<reference evidence="7 8" key="1">
    <citation type="submission" date="2019-06" db="EMBL/GenBank/DDBJ databases">
        <title>Whole genome shotgun sequence of Corynebacterium flavescens NBRC 14136.</title>
        <authorList>
            <person name="Hosoyama A."/>
            <person name="Uohara A."/>
            <person name="Ohji S."/>
            <person name="Ichikawa N."/>
        </authorList>
    </citation>
    <scope>NUCLEOTIDE SEQUENCE [LARGE SCALE GENOMIC DNA]</scope>
    <source>
        <strain evidence="7 8">NBRC 14136</strain>
    </source>
</reference>
<dbReference type="GO" id="GO:0042732">
    <property type="term" value="P:D-xylose metabolic process"/>
    <property type="evidence" value="ECO:0007669"/>
    <property type="project" value="UniProtKB-KW"/>
</dbReference>